<keyword evidence="2" id="KW-1185">Reference proteome</keyword>
<dbReference type="OrthoDB" id="1901903at2759"/>
<name>A0A8T3APL3_DENNO</name>
<dbReference type="Proteomes" id="UP000829196">
    <property type="component" value="Unassembled WGS sequence"/>
</dbReference>
<accession>A0A8T3APL3</accession>
<reference evidence="1" key="1">
    <citation type="journal article" date="2022" name="Front. Genet.">
        <title>Chromosome-Scale Assembly of the Dendrobium nobile Genome Provides Insights Into the Molecular Mechanism of the Biosynthesis of the Medicinal Active Ingredient of Dendrobium.</title>
        <authorList>
            <person name="Xu Q."/>
            <person name="Niu S.-C."/>
            <person name="Li K.-L."/>
            <person name="Zheng P.-J."/>
            <person name="Zhang X.-J."/>
            <person name="Jia Y."/>
            <person name="Liu Y."/>
            <person name="Niu Y.-X."/>
            <person name="Yu L.-H."/>
            <person name="Chen D.-F."/>
            <person name="Zhang G.-Q."/>
        </authorList>
    </citation>
    <scope>NUCLEOTIDE SEQUENCE</scope>
    <source>
        <tissue evidence="1">Leaf</tissue>
    </source>
</reference>
<dbReference type="GO" id="GO:0006897">
    <property type="term" value="P:endocytosis"/>
    <property type="evidence" value="ECO:0007669"/>
    <property type="project" value="InterPro"/>
</dbReference>
<dbReference type="InterPro" id="IPR037501">
    <property type="entry name" value="TPLATE"/>
</dbReference>
<dbReference type="PANTHER" id="PTHR36029:SF1">
    <property type="entry name" value="PROTEIN TPLATE"/>
    <property type="match status" value="1"/>
</dbReference>
<evidence type="ECO:0000313" key="1">
    <source>
        <dbReference type="EMBL" id="KAI0497682.1"/>
    </source>
</evidence>
<proteinExistence type="predicted"/>
<sequence>MQVSLFKRLLLKMRNLRAELDHKHALASICHAAICVDLFAKESVQRGQKLLPGTAITSLFEGIRMYDDLNSV</sequence>
<dbReference type="AlphaFoldDB" id="A0A8T3APL3"/>
<gene>
    <name evidence="1" type="ORF">KFK09_020915</name>
</gene>
<evidence type="ECO:0000313" key="2">
    <source>
        <dbReference type="Proteomes" id="UP000829196"/>
    </source>
</evidence>
<protein>
    <submittedName>
        <fullName evidence="1">Uncharacterized protein</fullName>
    </submittedName>
</protein>
<dbReference type="EMBL" id="JAGYWB010000015">
    <property type="protein sequence ID" value="KAI0497682.1"/>
    <property type="molecule type" value="Genomic_DNA"/>
</dbReference>
<organism evidence="1 2">
    <name type="scientific">Dendrobium nobile</name>
    <name type="common">Orchid</name>
    <dbReference type="NCBI Taxonomy" id="94219"/>
    <lineage>
        <taxon>Eukaryota</taxon>
        <taxon>Viridiplantae</taxon>
        <taxon>Streptophyta</taxon>
        <taxon>Embryophyta</taxon>
        <taxon>Tracheophyta</taxon>
        <taxon>Spermatophyta</taxon>
        <taxon>Magnoliopsida</taxon>
        <taxon>Liliopsida</taxon>
        <taxon>Asparagales</taxon>
        <taxon>Orchidaceae</taxon>
        <taxon>Epidendroideae</taxon>
        <taxon>Malaxideae</taxon>
        <taxon>Dendrobiinae</taxon>
        <taxon>Dendrobium</taxon>
    </lineage>
</organism>
<comment type="caution">
    <text evidence="1">The sequence shown here is derived from an EMBL/GenBank/DDBJ whole genome shotgun (WGS) entry which is preliminary data.</text>
</comment>
<dbReference type="PANTHER" id="PTHR36029">
    <property type="entry name" value="TSET COMPLEX MEMBER TSTA"/>
    <property type="match status" value="1"/>
</dbReference>